<evidence type="ECO:0000256" key="1">
    <source>
        <dbReference type="ARBA" id="ARBA00004651"/>
    </source>
</evidence>
<feature type="transmembrane region" description="Helical" evidence="7">
    <location>
        <begin position="94"/>
        <end position="117"/>
    </location>
</feature>
<name>A0ABT3JSB0_9XANT</name>
<feature type="domain" description="Concentrative nucleoside transporter C-terminal" evidence="9">
    <location>
        <begin position="369"/>
        <end position="503"/>
    </location>
</feature>
<dbReference type="Pfam" id="PF01773">
    <property type="entry name" value="Nucleos_tra2_N"/>
    <property type="match status" value="1"/>
</dbReference>
<organism evidence="11 12">
    <name type="scientific">Xanthomonas chitinilytica</name>
    <dbReference type="NCBI Taxonomy" id="2989819"/>
    <lineage>
        <taxon>Bacteria</taxon>
        <taxon>Pseudomonadati</taxon>
        <taxon>Pseudomonadota</taxon>
        <taxon>Gammaproteobacteria</taxon>
        <taxon>Lysobacterales</taxon>
        <taxon>Lysobacteraceae</taxon>
        <taxon>Xanthomonas</taxon>
    </lineage>
</organism>
<dbReference type="Proteomes" id="UP001209922">
    <property type="component" value="Unassembled WGS sequence"/>
</dbReference>
<comment type="caution">
    <text evidence="11">The sequence shown here is derived from an EMBL/GenBank/DDBJ whole genome shotgun (WGS) entry which is preliminary data.</text>
</comment>
<evidence type="ECO:0000256" key="4">
    <source>
        <dbReference type="ARBA" id="ARBA00022692"/>
    </source>
</evidence>
<evidence type="ECO:0000256" key="7">
    <source>
        <dbReference type="SAM" id="Phobius"/>
    </source>
</evidence>
<evidence type="ECO:0000313" key="12">
    <source>
        <dbReference type="Proteomes" id="UP001209922"/>
    </source>
</evidence>
<feature type="transmembrane region" description="Helical" evidence="7">
    <location>
        <begin position="172"/>
        <end position="194"/>
    </location>
</feature>
<dbReference type="Pfam" id="PF07662">
    <property type="entry name" value="Nucleos_tra2_C"/>
    <property type="match status" value="2"/>
</dbReference>
<keyword evidence="12" id="KW-1185">Reference proteome</keyword>
<sequence>MVEGLGRIGFGLFGLAVLIGITWLFSNNKRAVDWKLIATGIILQIGFAAVVLLVPGGRDVFDWLGHGFVKILSFVNEGSSFIFGGLMDTGTYGFIFAFQVLPTIIFFAALMGVMYHLGVMQAIVRVMALAITKVMRVSGAETTSVCASVFIGQTEAPLTVRPYISKMTQSELITMMIGGMAHIAGGVLAAYVGMLGGGDPEQQAFYAKHLLAASIMAAPATLVIAKLLVPETGTPLTRGTVKMEVEKTSSNIIDAAAGGAADGLKLALNIGAMLLAFIALIAMVNAPLTWLGEYEWSTMSVWAGWILTAALLVAGAAAAVALGQRLKLFSLPRPPRLLENAPLFASLGTLLLCAAGLGLVHSPDGFTLNGWMSQLVGTPFQLNLQAIFGYVLAPIAWVIGTPWADATTVGSLIGQKVVINEFVAYLQLANIVNGQTPGVMLSDEGRLIATYALCGFANFSSIAIQIGGIGGLAPERRHDLAKFGLRAVLGGTIATLMTATIAGVLTHFG</sequence>
<dbReference type="PANTHER" id="PTHR10590:SF4">
    <property type="entry name" value="SOLUTE CARRIER FAMILY 28 MEMBER 3"/>
    <property type="match status" value="1"/>
</dbReference>
<feature type="domain" description="Concentrative nucleoside transporter C-terminal" evidence="9">
    <location>
        <begin position="209"/>
        <end position="316"/>
    </location>
</feature>
<reference evidence="11 12" key="1">
    <citation type="submission" date="2022-10" db="EMBL/GenBank/DDBJ databases">
        <title>Xanthomonas sp. H13-6.</title>
        <authorList>
            <person name="Liu X."/>
            <person name="Deng Z."/>
            <person name="Jiang Y."/>
            <person name="Yu T."/>
            <person name="Ai J."/>
        </authorList>
    </citation>
    <scope>NUCLEOTIDE SEQUENCE [LARGE SCALE GENOMIC DNA]</scope>
    <source>
        <strain evidence="11 12">H13-6</strain>
    </source>
</reference>
<comment type="subcellular location">
    <subcellularLocation>
        <location evidence="1">Cell membrane</location>
        <topology evidence="1">Multi-pass membrane protein</topology>
    </subcellularLocation>
</comment>
<feature type="transmembrane region" description="Helical" evidence="7">
    <location>
        <begin position="343"/>
        <end position="360"/>
    </location>
</feature>
<keyword evidence="6 7" id="KW-0472">Membrane</keyword>
<evidence type="ECO:0000259" key="10">
    <source>
        <dbReference type="Pfam" id="PF07670"/>
    </source>
</evidence>
<evidence type="ECO:0000256" key="5">
    <source>
        <dbReference type="ARBA" id="ARBA00022989"/>
    </source>
</evidence>
<feature type="transmembrane region" description="Helical" evidence="7">
    <location>
        <begin position="36"/>
        <end position="54"/>
    </location>
</feature>
<evidence type="ECO:0000313" key="11">
    <source>
        <dbReference type="EMBL" id="MCW4471387.1"/>
    </source>
</evidence>
<accession>A0ABT3JSB0</accession>
<dbReference type="InterPro" id="IPR002668">
    <property type="entry name" value="CNT_N_dom"/>
</dbReference>
<feature type="transmembrane region" description="Helical" evidence="7">
    <location>
        <begin position="302"/>
        <end position="322"/>
    </location>
</feature>
<dbReference type="InterPro" id="IPR008276">
    <property type="entry name" value="C_nuclsd_transpt"/>
</dbReference>
<dbReference type="InterPro" id="IPR011642">
    <property type="entry name" value="Gate_dom"/>
</dbReference>
<evidence type="ECO:0000256" key="3">
    <source>
        <dbReference type="ARBA" id="ARBA00022475"/>
    </source>
</evidence>
<dbReference type="EMBL" id="JAPCHY010000002">
    <property type="protein sequence ID" value="MCW4471387.1"/>
    <property type="molecule type" value="Genomic_DNA"/>
</dbReference>
<dbReference type="PANTHER" id="PTHR10590">
    <property type="entry name" value="SODIUM/NUCLEOSIDE COTRANSPORTER"/>
    <property type="match status" value="1"/>
</dbReference>
<comment type="similarity">
    <text evidence="2">Belongs to the concentrative nucleoside transporter (CNT) (TC 2.A.41) family.</text>
</comment>
<dbReference type="RefSeq" id="WP_265126343.1">
    <property type="nucleotide sequence ID" value="NZ_JAPCHY010000002.1"/>
</dbReference>
<evidence type="ECO:0000256" key="2">
    <source>
        <dbReference type="ARBA" id="ARBA00009033"/>
    </source>
</evidence>
<evidence type="ECO:0000259" key="8">
    <source>
        <dbReference type="Pfam" id="PF01773"/>
    </source>
</evidence>
<feature type="transmembrane region" description="Helical" evidence="7">
    <location>
        <begin position="6"/>
        <end position="24"/>
    </location>
</feature>
<feature type="domain" description="Nucleoside transporter/FeoB GTPase Gate" evidence="10">
    <location>
        <begin position="97"/>
        <end position="196"/>
    </location>
</feature>
<feature type="transmembrane region" description="Helical" evidence="7">
    <location>
        <begin position="266"/>
        <end position="290"/>
    </location>
</feature>
<proteinExistence type="inferred from homology"/>
<dbReference type="Pfam" id="PF07670">
    <property type="entry name" value="Gate"/>
    <property type="match status" value="1"/>
</dbReference>
<feature type="domain" description="Concentrative nucleoside transporter N-terminal" evidence="8">
    <location>
        <begin position="13"/>
        <end position="86"/>
    </location>
</feature>
<feature type="transmembrane region" description="Helical" evidence="7">
    <location>
        <begin position="448"/>
        <end position="473"/>
    </location>
</feature>
<keyword evidence="3" id="KW-1003">Cell membrane</keyword>
<dbReference type="InterPro" id="IPR011657">
    <property type="entry name" value="CNT_C_dom"/>
</dbReference>
<keyword evidence="4 7" id="KW-0812">Transmembrane</keyword>
<gene>
    <name evidence="11" type="ORF">OK345_02565</name>
</gene>
<evidence type="ECO:0000259" key="9">
    <source>
        <dbReference type="Pfam" id="PF07662"/>
    </source>
</evidence>
<protein>
    <submittedName>
        <fullName evidence="11">NupC/NupG family nucleoside CNT transporter</fullName>
    </submittedName>
</protein>
<evidence type="ECO:0000256" key="6">
    <source>
        <dbReference type="ARBA" id="ARBA00023136"/>
    </source>
</evidence>
<feature type="transmembrane region" description="Helical" evidence="7">
    <location>
        <begin position="485"/>
        <end position="508"/>
    </location>
</feature>
<feature type="transmembrane region" description="Helical" evidence="7">
    <location>
        <begin position="380"/>
        <end position="399"/>
    </location>
</feature>
<keyword evidence="5 7" id="KW-1133">Transmembrane helix</keyword>
<feature type="transmembrane region" description="Helical" evidence="7">
    <location>
        <begin position="406"/>
        <end position="428"/>
    </location>
</feature>
<feature type="transmembrane region" description="Helical" evidence="7">
    <location>
        <begin position="206"/>
        <end position="229"/>
    </location>
</feature>